<protein>
    <submittedName>
        <fullName evidence="1">Uncharacterized protein</fullName>
    </submittedName>
</protein>
<comment type="caution">
    <text evidence="1">The sequence shown here is derived from an EMBL/GenBank/DDBJ whole genome shotgun (WGS) entry which is preliminary data.</text>
</comment>
<reference evidence="2" key="1">
    <citation type="journal article" date="2015" name="MBio">
        <title>Genome-Resolved Metagenomic Analysis Reveals Roles for Candidate Phyla and Other Microbial Community Members in Biogeochemical Transformations in Oil Reservoirs.</title>
        <authorList>
            <person name="Hu P."/>
            <person name="Tom L."/>
            <person name="Singh A."/>
            <person name="Thomas B.C."/>
            <person name="Baker B.J."/>
            <person name="Piceno Y.M."/>
            <person name="Andersen G.L."/>
            <person name="Banfield J.F."/>
        </authorList>
    </citation>
    <scope>NUCLEOTIDE SEQUENCE [LARGE SCALE GENOMIC DNA]</scope>
</reference>
<organism evidence="1 2">
    <name type="scientific">candidate division WS6 bacterium 36_33</name>
    <dbReference type="NCBI Taxonomy" id="1641388"/>
    <lineage>
        <taxon>Bacteria</taxon>
        <taxon>Candidatus Dojkabacteria</taxon>
    </lineage>
</organism>
<accession>A0A101GZM0</accession>
<dbReference type="AlphaFoldDB" id="A0A101GZM0"/>
<gene>
    <name evidence="1" type="ORF">XD87_0013</name>
</gene>
<proteinExistence type="predicted"/>
<name>A0A101GZM0_9BACT</name>
<evidence type="ECO:0000313" key="1">
    <source>
        <dbReference type="EMBL" id="KUK67621.1"/>
    </source>
</evidence>
<sequence length="343" mass="38273">MIVRRKIFEKYKDYRFSIPYQSGDKVSVKVGQTIKKGDEILTKSGSHITHSFYLPEEIDVQIGKLKEHINCIDGELVEKGDVLVERVMSGGLSVKKVVSPVQGVVDLSRLKSGYLDILGEEEETVIKSSFEGVVEGIDPIDGINIISDSYALDLLSISDANNRTKKERRIVGEFSVIGNGIDLVLRADEESYRDKIVFTGKYLHPELLYDLFQKGALFVLTYSMDYIDFRKQGLPVGILGGFGEIYSSRDITKLISSMDGAFVVVDYDESQMFFVTDNKTYTTKEELFVKTAVGSTVISRALPNYGMLGKVVGVEEESSYINVEWEGGQRTIINIGSVEFVSI</sequence>
<dbReference type="Proteomes" id="UP000053469">
    <property type="component" value="Unassembled WGS sequence"/>
</dbReference>
<dbReference type="EMBL" id="LGGI01000001">
    <property type="protein sequence ID" value="KUK67621.1"/>
    <property type="molecule type" value="Genomic_DNA"/>
</dbReference>
<evidence type="ECO:0000313" key="2">
    <source>
        <dbReference type="Proteomes" id="UP000053469"/>
    </source>
</evidence>